<dbReference type="OrthoDB" id="6612989at2759"/>
<dbReference type="PANTHER" id="PTHR47331">
    <property type="entry name" value="PHD-TYPE DOMAIN-CONTAINING PROTEIN"/>
    <property type="match status" value="1"/>
</dbReference>
<dbReference type="Proteomes" id="UP000475862">
    <property type="component" value="Unassembled WGS sequence"/>
</dbReference>
<evidence type="ECO:0000313" key="2">
    <source>
        <dbReference type="Proteomes" id="UP000475862"/>
    </source>
</evidence>
<dbReference type="AlphaFoldDB" id="A0A6G0SZ35"/>
<dbReference type="EMBL" id="VYZN01000499">
    <property type="protein sequence ID" value="KAE9522917.1"/>
    <property type="molecule type" value="Genomic_DNA"/>
</dbReference>
<accession>A0A6G0SZ35</accession>
<organism evidence="1 2">
    <name type="scientific">Aphis glycines</name>
    <name type="common">Soybean aphid</name>
    <dbReference type="NCBI Taxonomy" id="307491"/>
    <lineage>
        <taxon>Eukaryota</taxon>
        <taxon>Metazoa</taxon>
        <taxon>Ecdysozoa</taxon>
        <taxon>Arthropoda</taxon>
        <taxon>Hexapoda</taxon>
        <taxon>Insecta</taxon>
        <taxon>Pterygota</taxon>
        <taxon>Neoptera</taxon>
        <taxon>Paraneoptera</taxon>
        <taxon>Hemiptera</taxon>
        <taxon>Sternorrhyncha</taxon>
        <taxon>Aphidomorpha</taxon>
        <taxon>Aphidoidea</taxon>
        <taxon>Aphididae</taxon>
        <taxon>Aphidini</taxon>
        <taxon>Aphis</taxon>
        <taxon>Aphis</taxon>
    </lineage>
</organism>
<comment type="caution">
    <text evidence="1">The sequence shown here is derived from an EMBL/GenBank/DDBJ whole genome shotgun (WGS) entry which is preliminary data.</text>
</comment>
<evidence type="ECO:0008006" key="3">
    <source>
        <dbReference type="Google" id="ProtNLM"/>
    </source>
</evidence>
<dbReference type="PANTHER" id="PTHR47331:SF5">
    <property type="entry name" value="RIBONUCLEASE H"/>
    <property type="match status" value="1"/>
</dbReference>
<protein>
    <recommendedName>
        <fullName evidence="3">Peptidase aspartic putative domain-containing protein</fullName>
    </recommendedName>
</protein>
<reference evidence="1 2" key="1">
    <citation type="submission" date="2019-08" db="EMBL/GenBank/DDBJ databases">
        <title>The genome of the soybean aphid Biotype 1, its phylome, world population structure and adaptation to the North American continent.</title>
        <authorList>
            <person name="Giordano R."/>
            <person name="Donthu R.K."/>
            <person name="Hernandez A.G."/>
            <person name="Wright C.L."/>
            <person name="Zimin A.V."/>
        </authorList>
    </citation>
    <scope>NUCLEOTIDE SEQUENCE [LARGE SCALE GENOMIC DNA]</scope>
    <source>
        <tissue evidence="1">Whole aphids</tissue>
    </source>
</reference>
<sequence length="387" mass="42698">MADEKEIERASRLFARAKVKRTTIISQIRAIHAMALRVQSEPDLASEFLLNAADLDALWFQFRADDDSVLDLLSASDKLIDYSPDLIAEVRQLINSAKNIAQRLIPTAFRCLPVSTRKLFEANSSADYPSIGLLLDFLRSRVAILEVVGESHKSSTNNASFKWTGQFRKGGEYAGKPRLTSLVTSRSNSMCPCCAGSHALASCSRFKNWGPDERSRWTREKKLCFNCFSDEHWAPKCNAKSSCQNCTRKHHSLLHHMSSSRDRDVQNESPAAEASLCASVPRPLPHKASSIILGTALVHMRDRSGSLQTMRALIDCASQISAVTIACADRLGLKRSRWTAPITGLSGVPVVNAQGRVECNVQPRFASEPVLSINAWVLTPNNVALGY</sequence>
<gene>
    <name evidence="1" type="ORF">AGLY_016676</name>
</gene>
<evidence type="ECO:0000313" key="1">
    <source>
        <dbReference type="EMBL" id="KAE9522917.1"/>
    </source>
</evidence>
<name>A0A6G0SZ35_APHGL</name>
<proteinExistence type="predicted"/>
<keyword evidence="2" id="KW-1185">Reference proteome</keyword>